<gene>
    <name evidence="1" type="ORF">CINCED_3A018697</name>
</gene>
<evidence type="ECO:0000313" key="1">
    <source>
        <dbReference type="EMBL" id="VVC42382.1"/>
    </source>
</evidence>
<reference evidence="1 2" key="1">
    <citation type="submission" date="2019-08" db="EMBL/GenBank/DDBJ databases">
        <authorList>
            <person name="Alioto T."/>
            <person name="Alioto T."/>
            <person name="Gomez Garrido J."/>
        </authorList>
    </citation>
    <scope>NUCLEOTIDE SEQUENCE [LARGE SCALE GENOMIC DNA]</scope>
</reference>
<evidence type="ECO:0000313" key="2">
    <source>
        <dbReference type="Proteomes" id="UP000325440"/>
    </source>
</evidence>
<keyword evidence="2" id="KW-1185">Reference proteome</keyword>
<sequence>MQQADYGIVPKSKAVRVGRPTLAKHPDEMATKGKTSPAMIRYGEKEYLSDRRGDQGDWTM</sequence>
<dbReference type="Proteomes" id="UP000325440">
    <property type="component" value="Unassembled WGS sequence"/>
</dbReference>
<accession>A0A5E4NGT0</accession>
<organism evidence="1 2">
    <name type="scientific">Cinara cedri</name>
    <dbReference type="NCBI Taxonomy" id="506608"/>
    <lineage>
        <taxon>Eukaryota</taxon>
        <taxon>Metazoa</taxon>
        <taxon>Ecdysozoa</taxon>
        <taxon>Arthropoda</taxon>
        <taxon>Hexapoda</taxon>
        <taxon>Insecta</taxon>
        <taxon>Pterygota</taxon>
        <taxon>Neoptera</taxon>
        <taxon>Paraneoptera</taxon>
        <taxon>Hemiptera</taxon>
        <taxon>Sternorrhyncha</taxon>
        <taxon>Aphidomorpha</taxon>
        <taxon>Aphidoidea</taxon>
        <taxon>Aphididae</taxon>
        <taxon>Lachninae</taxon>
        <taxon>Cinara</taxon>
    </lineage>
</organism>
<protein>
    <submittedName>
        <fullName evidence="1">Uncharacterized protein</fullName>
    </submittedName>
</protein>
<dbReference type="AlphaFoldDB" id="A0A5E4NGT0"/>
<dbReference type="EMBL" id="CABPRJ010001949">
    <property type="protein sequence ID" value="VVC42382.1"/>
    <property type="molecule type" value="Genomic_DNA"/>
</dbReference>
<proteinExistence type="predicted"/>
<name>A0A5E4NGT0_9HEMI</name>